<reference evidence="3" key="3">
    <citation type="submission" date="2010-09" db="EMBL/GenBank/DDBJ databases">
        <title>Annotation of Gaeumannomyces graminis var. tritici R3-111a-1.</title>
        <authorList>
            <consortium name="The Broad Institute Genome Sequencing Platform"/>
            <person name="Ma L.-J."/>
            <person name="Dead R."/>
            <person name="Young S.K."/>
            <person name="Zeng Q."/>
            <person name="Gargeya S."/>
            <person name="Fitzgerald M."/>
            <person name="Haas B."/>
            <person name="Abouelleil A."/>
            <person name="Alvarado L."/>
            <person name="Arachchi H.M."/>
            <person name="Berlin A."/>
            <person name="Brown A."/>
            <person name="Chapman S.B."/>
            <person name="Chen Z."/>
            <person name="Dunbar C."/>
            <person name="Freedman E."/>
            <person name="Gearin G."/>
            <person name="Gellesch M."/>
            <person name="Goldberg J."/>
            <person name="Griggs A."/>
            <person name="Gujja S."/>
            <person name="Heiman D."/>
            <person name="Howarth C."/>
            <person name="Larson L."/>
            <person name="Lui A."/>
            <person name="MacDonald P.J.P."/>
            <person name="Mehta T."/>
            <person name="Montmayeur A."/>
            <person name="Murphy C."/>
            <person name="Neiman D."/>
            <person name="Pearson M."/>
            <person name="Priest M."/>
            <person name="Roberts A."/>
            <person name="Saif S."/>
            <person name="Shea T."/>
            <person name="Shenoy N."/>
            <person name="Sisk P."/>
            <person name="Stolte C."/>
            <person name="Sykes S."/>
            <person name="Yandava C."/>
            <person name="Wortman J."/>
            <person name="Nusbaum C."/>
            <person name="Birren B."/>
        </authorList>
    </citation>
    <scope>NUCLEOTIDE SEQUENCE</scope>
    <source>
        <strain evidence="3">R3-111a-1</strain>
    </source>
</reference>
<evidence type="ECO:0000313" key="5">
    <source>
        <dbReference type="Proteomes" id="UP000006039"/>
    </source>
</evidence>
<evidence type="ECO:0000313" key="4">
    <source>
        <dbReference type="EnsemblFungi" id="EJT73131"/>
    </source>
</evidence>
<dbReference type="PANTHER" id="PTHR24148:SF64">
    <property type="entry name" value="HETEROKARYON INCOMPATIBILITY DOMAIN-CONTAINING PROTEIN"/>
    <property type="match status" value="1"/>
</dbReference>
<keyword evidence="5" id="KW-1185">Reference proteome</keyword>
<dbReference type="Pfam" id="PF06985">
    <property type="entry name" value="HET"/>
    <property type="match status" value="1"/>
</dbReference>
<dbReference type="EnsemblFungi" id="EJT73131">
    <property type="protein sequence ID" value="EJT73131"/>
    <property type="gene ID" value="GGTG_09980"/>
</dbReference>
<accession>J3P8Z6</accession>
<dbReference type="eggNOG" id="ENOG502SM2V">
    <property type="taxonomic scope" value="Eukaryota"/>
</dbReference>
<dbReference type="GeneID" id="20350438"/>
<evidence type="ECO:0000256" key="1">
    <source>
        <dbReference type="SAM" id="MobiDB-lite"/>
    </source>
</evidence>
<gene>
    <name evidence="4" type="primary">20350438</name>
    <name evidence="3" type="ORF">GGTG_09980</name>
</gene>
<dbReference type="VEuPathDB" id="FungiDB:GGTG_09980"/>
<feature type="compositionally biased region" description="Basic and acidic residues" evidence="1">
    <location>
        <begin position="964"/>
        <end position="981"/>
    </location>
</feature>
<protein>
    <recommendedName>
        <fullName evidence="2">Heterokaryon incompatibility domain-containing protein</fullName>
    </recommendedName>
</protein>
<sequence>MDTRKTMNDDTRSDRPQPAFEAKDVEKMKKLWNFKMSRTRADIWALRDMVFLVYDDTEEKEYGYDSDDDEGMLDAALKMSVEADGNAEAGPSAKPAAPTPPPEFCACGQFPEFPSNRKTRKFKLVQLPPKRPVCPHYVAVSYCWPPLKEEAAPVPERTYRVRDLDGTTRTARALDDVLDRAVDFANTALLRMIWIDQECLPQPTDESPQKDHDYHHTGVQAMDIVYEKATITAGLHDGVVVSQQELDAIHVFQRLAGGGGGGTARSAQPHPSQVLQMFKFLVAVVQDRWYTRAWVAQEALSASHGLWLVFRKAPGVTGNELSLRKANNHGQPPHSLEMRPRAMPSENVCISRDDLRGLVRVTRAFFESRQLTWQLRFLLSNAMKILDRAEALHPSSSDMTKNPHGGVHVLGSGEYGKGQVVSASTALTILKNRDCRDTQDRIAIMANMCRYEVRIHAGDAASHCDSLRAGVLSLALLNSDLSLLVPEMYKCSTDSYDSLCRNPSCCCNGLDNGLFSPFDTHPGFIRDLDQYHVSRVMPTVYKHSLRNDPTKPGVQLSAYTWTVDREIDLSLIRYQYLEKWQQLLNLTLTPLQRDATARGPSESEVQQSLLVAKRFTDPTDPEFQSKVKEEVIRNGGILPPDSPLWGDLNPEGVKFSVQLSATYVEGTAENRACLAEIIFGLLRYLSVLDDPQAQGLADSIWQSVRAAATSSSSADRPLPDTVSDGLFSHPDVQAVPFETLQLDVDKRWGKSGGYHQLWFLERIMEKGTLWVGSYRRAHPENSELDLGASIPDSPAAASGDDPQLQSGNPTKSPVKGLQGKTILEKQLTTKILMHMLKPSILNSLLEKEEAGGDGSDLSASVDISSMVSLCQAIVGETAIADMDPARDAEMSRRLVSAFDVDGPCVVATPYDASMEVLPRPPVRSMSTCWVVEELPALGVEDTLAEGGRQEGPDGGGSSSGHARHGQDEGEQKERPTARMEMLTRRYKVVRKVRGVRQIMEQPAQEHVFL</sequence>
<dbReference type="HOGENOM" id="CLU_012571_0_0_1"/>
<dbReference type="InterPro" id="IPR010730">
    <property type="entry name" value="HET"/>
</dbReference>
<reference evidence="5" key="1">
    <citation type="submission" date="2010-07" db="EMBL/GenBank/DDBJ databases">
        <title>The genome sequence of Gaeumannomyces graminis var. tritici strain R3-111a-1.</title>
        <authorList>
            <consortium name="The Broad Institute Genome Sequencing Platform"/>
            <person name="Ma L.-J."/>
            <person name="Dead R."/>
            <person name="Young S."/>
            <person name="Zeng Q."/>
            <person name="Koehrsen M."/>
            <person name="Alvarado L."/>
            <person name="Berlin A."/>
            <person name="Chapman S.B."/>
            <person name="Chen Z."/>
            <person name="Freedman E."/>
            <person name="Gellesch M."/>
            <person name="Goldberg J."/>
            <person name="Griggs A."/>
            <person name="Gujja S."/>
            <person name="Heilman E.R."/>
            <person name="Heiman D."/>
            <person name="Hepburn T."/>
            <person name="Howarth C."/>
            <person name="Jen D."/>
            <person name="Larson L."/>
            <person name="Mehta T."/>
            <person name="Neiman D."/>
            <person name="Pearson M."/>
            <person name="Roberts A."/>
            <person name="Saif S."/>
            <person name="Shea T."/>
            <person name="Shenoy N."/>
            <person name="Sisk P."/>
            <person name="Stolte C."/>
            <person name="Sykes S."/>
            <person name="Walk T."/>
            <person name="White J."/>
            <person name="Yandava C."/>
            <person name="Haas B."/>
            <person name="Nusbaum C."/>
            <person name="Birren B."/>
        </authorList>
    </citation>
    <scope>NUCLEOTIDE SEQUENCE [LARGE SCALE GENOMIC DNA]</scope>
    <source>
        <strain evidence="5">R3-111a-1</strain>
    </source>
</reference>
<dbReference type="AlphaFoldDB" id="J3P8Z6"/>
<dbReference type="Proteomes" id="UP000006039">
    <property type="component" value="Unassembled WGS sequence"/>
</dbReference>
<reference evidence="4" key="5">
    <citation type="submission" date="2018-04" db="UniProtKB">
        <authorList>
            <consortium name="EnsemblFungi"/>
        </authorList>
    </citation>
    <scope>IDENTIFICATION</scope>
    <source>
        <strain evidence="4">R3-111a-1</strain>
    </source>
</reference>
<organism evidence="3">
    <name type="scientific">Gaeumannomyces tritici (strain R3-111a-1)</name>
    <name type="common">Wheat and barley take-all root rot fungus</name>
    <name type="synonym">Gaeumannomyces graminis var. tritici</name>
    <dbReference type="NCBI Taxonomy" id="644352"/>
    <lineage>
        <taxon>Eukaryota</taxon>
        <taxon>Fungi</taxon>
        <taxon>Dikarya</taxon>
        <taxon>Ascomycota</taxon>
        <taxon>Pezizomycotina</taxon>
        <taxon>Sordariomycetes</taxon>
        <taxon>Sordariomycetidae</taxon>
        <taxon>Magnaporthales</taxon>
        <taxon>Magnaporthaceae</taxon>
        <taxon>Gaeumannomyces</taxon>
    </lineage>
</organism>
<proteinExistence type="predicted"/>
<dbReference type="OrthoDB" id="4838874at2759"/>
<evidence type="ECO:0000313" key="3">
    <source>
        <dbReference type="EMBL" id="EJT73131.1"/>
    </source>
</evidence>
<dbReference type="InterPro" id="IPR052895">
    <property type="entry name" value="HetReg/Transcr_Mod"/>
</dbReference>
<reference evidence="3" key="2">
    <citation type="submission" date="2010-07" db="EMBL/GenBank/DDBJ databases">
        <authorList>
            <consortium name="The Broad Institute Genome Sequencing Platform"/>
            <consortium name="Broad Institute Genome Sequencing Center for Infectious Disease"/>
            <person name="Ma L.-J."/>
            <person name="Dead R."/>
            <person name="Young S."/>
            <person name="Zeng Q."/>
            <person name="Koehrsen M."/>
            <person name="Alvarado L."/>
            <person name="Berlin A."/>
            <person name="Chapman S.B."/>
            <person name="Chen Z."/>
            <person name="Freedman E."/>
            <person name="Gellesch M."/>
            <person name="Goldberg J."/>
            <person name="Griggs A."/>
            <person name="Gujja S."/>
            <person name="Heilman E.R."/>
            <person name="Heiman D."/>
            <person name="Hepburn T."/>
            <person name="Howarth C."/>
            <person name="Jen D."/>
            <person name="Larson L."/>
            <person name="Mehta T."/>
            <person name="Neiman D."/>
            <person name="Pearson M."/>
            <person name="Roberts A."/>
            <person name="Saif S."/>
            <person name="Shea T."/>
            <person name="Shenoy N."/>
            <person name="Sisk P."/>
            <person name="Stolte C."/>
            <person name="Sykes S."/>
            <person name="Walk T."/>
            <person name="White J."/>
            <person name="Yandava C."/>
            <person name="Haas B."/>
            <person name="Nusbaum C."/>
            <person name="Birren B."/>
        </authorList>
    </citation>
    <scope>NUCLEOTIDE SEQUENCE</scope>
    <source>
        <strain evidence="3">R3-111a-1</strain>
    </source>
</reference>
<feature type="region of interest" description="Disordered" evidence="1">
    <location>
        <begin position="1"/>
        <end position="22"/>
    </location>
</feature>
<reference evidence="4" key="4">
    <citation type="journal article" date="2015" name="G3 (Bethesda)">
        <title>Genome sequences of three phytopathogenic species of the Magnaporthaceae family of fungi.</title>
        <authorList>
            <person name="Okagaki L.H."/>
            <person name="Nunes C.C."/>
            <person name="Sailsbery J."/>
            <person name="Clay B."/>
            <person name="Brown D."/>
            <person name="John T."/>
            <person name="Oh Y."/>
            <person name="Young N."/>
            <person name="Fitzgerald M."/>
            <person name="Haas B.J."/>
            <person name="Zeng Q."/>
            <person name="Young S."/>
            <person name="Adiconis X."/>
            <person name="Fan L."/>
            <person name="Levin J.Z."/>
            <person name="Mitchell T.K."/>
            <person name="Okubara P.A."/>
            <person name="Farman M.L."/>
            <person name="Kohn L.M."/>
            <person name="Birren B."/>
            <person name="Ma L.-J."/>
            <person name="Dean R.A."/>
        </authorList>
    </citation>
    <scope>NUCLEOTIDE SEQUENCE</scope>
    <source>
        <strain evidence="4">R3-111a-1</strain>
    </source>
</reference>
<dbReference type="EMBL" id="GL385399">
    <property type="protein sequence ID" value="EJT73131.1"/>
    <property type="molecule type" value="Genomic_DNA"/>
</dbReference>
<dbReference type="PANTHER" id="PTHR24148">
    <property type="entry name" value="ANKYRIN REPEAT DOMAIN-CONTAINING PROTEIN 39 HOMOLOG-RELATED"/>
    <property type="match status" value="1"/>
</dbReference>
<evidence type="ECO:0000259" key="2">
    <source>
        <dbReference type="Pfam" id="PF06985"/>
    </source>
</evidence>
<feature type="region of interest" description="Disordered" evidence="1">
    <location>
        <begin position="944"/>
        <end position="981"/>
    </location>
</feature>
<name>J3P8Z6_GAET3</name>
<dbReference type="RefSeq" id="XP_009226105.1">
    <property type="nucleotide sequence ID" value="XM_009227841.1"/>
</dbReference>
<feature type="domain" description="Heterokaryon incompatibility" evidence="2">
    <location>
        <begin position="137"/>
        <end position="298"/>
    </location>
</feature>
<feature type="region of interest" description="Disordered" evidence="1">
    <location>
        <begin position="783"/>
        <end position="819"/>
    </location>
</feature>